<reference evidence="4" key="1">
    <citation type="journal article" date="2014" name="Genome Announc.">
        <title>Genome sequence and annotation of Acremonium chrysogenum, producer of the beta-lactam antibiotic cephalosporin C.</title>
        <authorList>
            <person name="Terfehr D."/>
            <person name="Dahlmann T.A."/>
            <person name="Specht T."/>
            <person name="Zadra I."/>
            <person name="Kuernsteiner H."/>
            <person name="Kueck U."/>
        </authorList>
    </citation>
    <scope>NUCLEOTIDE SEQUENCE [LARGE SCALE GENOMIC DNA]</scope>
    <source>
        <strain evidence="4">ATCC 11550 / CBS 779.69 / DSM 880 / IAM 14645 / JCM 23072 / IMI 49137</strain>
    </source>
</reference>
<keyword evidence="4" id="KW-1185">Reference proteome</keyword>
<dbReference type="InterPro" id="IPR021851">
    <property type="entry name" value="DUF3455"/>
</dbReference>
<dbReference type="Proteomes" id="UP000029964">
    <property type="component" value="Unassembled WGS sequence"/>
</dbReference>
<dbReference type="Pfam" id="PF11937">
    <property type="entry name" value="DUF3455"/>
    <property type="match status" value="1"/>
</dbReference>
<evidence type="ECO:0000313" key="4">
    <source>
        <dbReference type="Proteomes" id="UP000029964"/>
    </source>
</evidence>
<evidence type="ECO:0008006" key="5">
    <source>
        <dbReference type="Google" id="ProtNLM"/>
    </source>
</evidence>
<organism evidence="3 4">
    <name type="scientific">Hapsidospora chrysogenum (strain ATCC 11550 / CBS 779.69 / DSM 880 / IAM 14645 / JCM 23072 / IMI 49137)</name>
    <name type="common">Acremonium chrysogenum</name>
    <dbReference type="NCBI Taxonomy" id="857340"/>
    <lineage>
        <taxon>Eukaryota</taxon>
        <taxon>Fungi</taxon>
        <taxon>Dikarya</taxon>
        <taxon>Ascomycota</taxon>
        <taxon>Pezizomycotina</taxon>
        <taxon>Sordariomycetes</taxon>
        <taxon>Hypocreomycetidae</taxon>
        <taxon>Hypocreales</taxon>
        <taxon>Bionectriaceae</taxon>
        <taxon>Hapsidospora</taxon>
    </lineage>
</organism>
<dbReference type="EMBL" id="JPKY01000183">
    <property type="protein sequence ID" value="KFH40603.1"/>
    <property type="molecule type" value="Genomic_DNA"/>
</dbReference>
<dbReference type="PANTHER" id="PTHR35567:SF1">
    <property type="entry name" value="CONSERVED FUNGAL PROTEIN (AFU_ORTHOLOGUE AFUA_1G14230)"/>
    <property type="match status" value="1"/>
</dbReference>
<evidence type="ECO:0000256" key="2">
    <source>
        <dbReference type="SAM" id="SignalP"/>
    </source>
</evidence>
<accession>A0A086SU21</accession>
<comment type="caution">
    <text evidence="3">The sequence shown here is derived from an EMBL/GenBank/DDBJ whole genome shotgun (WGS) entry which is preliminary data.</text>
</comment>
<evidence type="ECO:0000256" key="1">
    <source>
        <dbReference type="SAM" id="MobiDB-lite"/>
    </source>
</evidence>
<keyword evidence="2" id="KW-0732">Signal</keyword>
<sequence length="272" mass="29214">MRFSTILASTLAVAVSAAPTFPQLNLKEVLNPDDTLSSLSEYFNLLATRVQLAKVQSKPPTCDVTQARMPQAPVPLPSPPEGHKVKHVAVGRGTQNYTCEADNKDAKPEAAGALAHLYDASCIAAVYPDLLERIPAMALRFNLSDEAQLGASPLSPTGIHYFSGPKTAYFKLADGKGHDQGEVYCAKEDASDAPLTAAVGQKDEKAVPWLLLKTHEPTTGKIQEVYRVSTAGGSPPTTCEGMPETFEVEYASVYWFWEGDGEIAEEDDGADD</sequence>
<name>A0A086SU21_HAPC1</name>
<feature type="chain" id="PRO_5001815018" description="Malate dehydrogenase" evidence="2">
    <location>
        <begin position="18"/>
        <end position="272"/>
    </location>
</feature>
<protein>
    <recommendedName>
        <fullName evidence="5">Malate dehydrogenase</fullName>
    </recommendedName>
</protein>
<feature type="signal peptide" evidence="2">
    <location>
        <begin position="1"/>
        <end position="17"/>
    </location>
</feature>
<dbReference type="PANTHER" id="PTHR35567">
    <property type="entry name" value="MALATE DEHYDROGENASE (AFU_ORTHOLOGUE AFUA_2G13800)"/>
    <property type="match status" value="1"/>
</dbReference>
<dbReference type="HOGENOM" id="CLU_067863_0_0_1"/>
<proteinExistence type="predicted"/>
<dbReference type="OrthoDB" id="1859733at2759"/>
<dbReference type="AlphaFoldDB" id="A0A086SU21"/>
<feature type="region of interest" description="Disordered" evidence="1">
    <location>
        <begin position="62"/>
        <end position="82"/>
    </location>
</feature>
<gene>
    <name evidence="3" type="ORF">ACRE_086990</name>
</gene>
<evidence type="ECO:0000313" key="3">
    <source>
        <dbReference type="EMBL" id="KFH40603.1"/>
    </source>
</evidence>